<dbReference type="EMBL" id="JACRDE010000363">
    <property type="protein sequence ID" value="MBI5250572.1"/>
    <property type="molecule type" value="Genomic_DNA"/>
</dbReference>
<name>A0A9D6Z4I3_9BACT</name>
<comment type="caution">
    <text evidence="2">The sequence shown here is derived from an EMBL/GenBank/DDBJ whole genome shotgun (WGS) entry which is preliminary data.</text>
</comment>
<protein>
    <submittedName>
        <fullName evidence="2">Uncharacterized protein</fullName>
    </submittedName>
</protein>
<feature type="transmembrane region" description="Helical" evidence="1">
    <location>
        <begin position="16"/>
        <end position="36"/>
    </location>
</feature>
<dbReference type="AlphaFoldDB" id="A0A9D6Z4I3"/>
<feature type="transmembrane region" description="Helical" evidence="1">
    <location>
        <begin position="42"/>
        <end position="63"/>
    </location>
</feature>
<reference evidence="2" key="1">
    <citation type="submission" date="2020-07" db="EMBL/GenBank/DDBJ databases">
        <title>Huge and variable diversity of episymbiotic CPR bacteria and DPANN archaea in groundwater ecosystems.</title>
        <authorList>
            <person name="He C.Y."/>
            <person name="Keren R."/>
            <person name="Whittaker M."/>
            <person name="Farag I.F."/>
            <person name="Doudna J."/>
            <person name="Cate J.H.D."/>
            <person name="Banfield J.F."/>
        </authorList>
    </citation>
    <scope>NUCLEOTIDE SEQUENCE</scope>
    <source>
        <strain evidence="2">NC_groundwater_1664_Pr3_B-0.1um_52_9</strain>
    </source>
</reference>
<keyword evidence="1" id="KW-0472">Membrane</keyword>
<gene>
    <name evidence="2" type="ORF">HY912_13865</name>
</gene>
<accession>A0A9D6Z4I3</accession>
<keyword evidence="1" id="KW-1133">Transmembrane helix</keyword>
<evidence type="ECO:0000256" key="1">
    <source>
        <dbReference type="SAM" id="Phobius"/>
    </source>
</evidence>
<keyword evidence="1" id="KW-0812">Transmembrane</keyword>
<organism evidence="2 3">
    <name type="scientific">Desulfomonile tiedjei</name>
    <dbReference type="NCBI Taxonomy" id="2358"/>
    <lineage>
        <taxon>Bacteria</taxon>
        <taxon>Pseudomonadati</taxon>
        <taxon>Thermodesulfobacteriota</taxon>
        <taxon>Desulfomonilia</taxon>
        <taxon>Desulfomonilales</taxon>
        <taxon>Desulfomonilaceae</taxon>
        <taxon>Desulfomonile</taxon>
    </lineage>
</organism>
<proteinExistence type="predicted"/>
<sequence>MRSAIWSRISNLEPKAVILVLITITLFCASVLIGPVLGWTKIAVDVAVGAIGIAAVGCILIIFQSVRKSRFF</sequence>
<evidence type="ECO:0000313" key="2">
    <source>
        <dbReference type="EMBL" id="MBI5250572.1"/>
    </source>
</evidence>
<dbReference type="Proteomes" id="UP000807825">
    <property type="component" value="Unassembled WGS sequence"/>
</dbReference>
<evidence type="ECO:0000313" key="3">
    <source>
        <dbReference type="Proteomes" id="UP000807825"/>
    </source>
</evidence>